<evidence type="ECO:0000313" key="2">
    <source>
        <dbReference type="Proteomes" id="UP000177177"/>
    </source>
</evidence>
<organism evidence="1 2">
    <name type="scientific">Candidatus Sungbacteria bacterium RIFCSPHIGHO2_02_FULL_53_17</name>
    <dbReference type="NCBI Taxonomy" id="1802275"/>
    <lineage>
        <taxon>Bacteria</taxon>
        <taxon>Candidatus Sungiibacteriota</taxon>
    </lineage>
</organism>
<proteinExistence type="predicted"/>
<dbReference type="EMBL" id="MHQN01000034">
    <property type="protein sequence ID" value="OHA02556.1"/>
    <property type="molecule type" value="Genomic_DNA"/>
</dbReference>
<gene>
    <name evidence="1" type="ORF">A3C92_02825</name>
</gene>
<comment type="caution">
    <text evidence="1">The sequence shown here is derived from an EMBL/GenBank/DDBJ whole genome shotgun (WGS) entry which is preliminary data.</text>
</comment>
<protein>
    <submittedName>
        <fullName evidence="1">Uncharacterized protein</fullName>
    </submittedName>
</protein>
<reference evidence="1 2" key="1">
    <citation type="journal article" date="2016" name="Nat. Commun.">
        <title>Thousands of microbial genomes shed light on interconnected biogeochemical processes in an aquifer system.</title>
        <authorList>
            <person name="Anantharaman K."/>
            <person name="Brown C.T."/>
            <person name="Hug L.A."/>
            <person name="Sharon I."/>
            <person name="Castelle C.J."/>
            <person name="Probst A.J."/>
            <person name="Thomas B.C."/>
            <person name="Singh A."/>
            <person name="Wilkins M.J."/>
            <person name="Karaoz U."/>
            <person name="Brodie E.L."/>
            <person name="Williams K.H."/>
            <person name="Hubbard S.S."/>
            <person name="Banfield J.F."/>
        </authorList>
    </citation>
    <scope>NUCLEOTIDE SEQUENCE [LARGE SCALE GENOMIC DNA]</scope>
</reference>
<sequence>MYEHGGIEKNGGVQERAEEPNCLHEGPYTRIHIVSTGVVTQFCARCVAQVTAFHKQAGSSIQNLGPAE</sequence>
<accession>A0A1G2KSY5</accession>
<dbReference type="Proteomes" id="UP000177177">
    <property type="component" value="Unassembled WGS sequence"/>
</dbReference>
<name>A0A1G2KSY5_9BACT</name>
<dbReference type="AlphaFoldDB" id="A0A1G2KSY5"/>
<evidence type="ECO:0000313" key="1">
    <source>
        <dbReference type="EMBL" id="OHA02556.1"/>
    </source>
</evidence>